<dbReference type="PANTHER" id="PTHR46313:SF3">
    <property type="entry name" value="PROLYCOPENE ISOMERASE, CHLOROPLASTIC"/>
    <property type="match status" value="1"/>
</dbReference>
<dbReference type="InterPro" id="IPR036188">
    <property type="entry name" value="FAD/NAD-bd_sf"/>
</dbReference>
<proteinExistence type="predicted"/>
<comment type="caution">
    <text evidence="2">The sequence shown here is derived from an EMBL/GenBank/DDBJ whole genome shotgun (WGS) entry which is preliminary data.</text>
</comment>
<dbReference type="Gene3D" id="3.50.50.60">
    <property type="entry name" value="FAD/NAD(P)-binding domain"/>
    <property type="match status" value="2"/>
</dbReference>
<dbReference type="PANTHER" id="PTHR46313">
    <property type="match status" value="1"/>
</dbReference>
<dbReference type="EMBL" id="JACJSG010000003">
    <property type="protein sequence ID" value="MBD2499604.1"/>
    <property type="molecule type" value="Genomic_DNA"/>
</dbReference>
<organism evidence="2 3">
    <name type="scientific">Anabaena azotica FACHB-119</name>
    <dbReference type="NCBI Taxonomy" id="947527"/>
    <lineage>
        <taxon>Bacteria</taxon>
        <taxon>Bacillati</taxon>
        <taxon>Cyanobacteriota</taxon>
        <taxon>Cyanophyceae</taxon>
        <taxon>Nostocales</taxon>
        <taxon>Nostocaceae</taxon>
        <taxon>Anabaena</taxon>
        <taxon>Anabaena azotica</taxon>
    </lineage>
</organism>
<dbReference type="Proteomes" id="UP000661112">
    <property type="component" value="Unassembled WGS sequence"/>
</dbReference>
<dbReference type="SUPFAM" id="SSF51905">
    <property type="entry name" value="FAD/NAD(P)-binding domain"/>
    <property type="match status" value="1"/>
</dbReference>
<reference evidence="2 3" key="1">
    <citation type="journal article" date="2020" name="ISME J.">
        <title>Comparative genomics reveals insights into cyanobacterial evolution and habitat adaptation.</title>
        <authorList>
            <person name="Chen M.Y."/>
            <person name="Teng W.K."/>
            <person name="Zhao L."/>
            <person name="Hu C.X."/>
            <person name="Zhou Y.K."/>
            <person name="Han B.P."/>
            <person name="Song L.R."/>
            <person name="Shu W.S."/>
        </authorList>
    </citation>
    <scope>NUCLEOTIDE SEQUENCE [LARGE SCALE GENOMIC DNA]</scope>
    <source>
        <strain evidence="2 3">FACHB-119</strain>
    </source>
</reference>
<dbReference type="InterPro" id="IPR045892">
    <property type="entry name" value="CrtISO-like"/>
</dbReference>
<dbReference type="Pfam" id="PF01593">
    <property type="entry name" value="Amino_oxidase"/>
    <property type="match status" value="1"/>
</dbReference>
<dbReference type="RefSeq" id="WP_190466765.1">
    <property type="nucleotide sequence ID" value="NZ_JACJSG010000003.1"/>
</dbReference>
<keyword evidence="3" id="KW-1185">Reference proteome</keyword>
<sequence length="515" mass="56026">MKSPVPSPQSPVPSPPLDAIVIGSGIGGLCTAGLLARYGKRVIVCESHTIAGGAAHSFRRRGFEFDSGPSFYCGLADNQSLNPLKQVLDVLGESLQVIPYDPLGKYHFPEGTVAVYSNTEKYLHEVQQITSEGAKELQQFIERLLGLYDAMKGIPTLALRSDWQVILLLLQRYLPSLGRMLPYLPLVQSSVGNVMDTTVHHPWVRRLIDLECFLLSGLKAHGTIAPEVAFMLGERSRAGVEYPVGGSAAIVNALVRGLSRWGGTLRLGCHVEQILLEAGKVVGVRLKNGEVLNAPIVISNATIWDTYNHLLRPEDLPVAYRQNALKTPTVDSFIHLHLGIRADGLEMTGHHVVVQDSSQDITIPGNTCMISIPSVWDASLAPEGHHVVHAYTLEPYAGWERNDGYAVKKREKAESLYCALERIIPDIRERVVLELIGTPLTHAHYLRRHQGTYGPAIAAGQGMFPSTHTPIQGLYLVGDSTMPGIGVPAVAASGILCANSLVERSQIVELLQAIN</sequence>
<name>A0ABR8CXE1_9NOST</name>
<dbReference type="InterPro" id="IPR002937">
    <property type="entry name" value="Amino_oxidase"/>
</dbReference>
<evidence type="ECO:0000313" key="3">
    <source>
        <dbReference type="Proteomes" id="UP000661112"/>
    </source>
</evidence>
<protein>
    <submittedName>
        <fullName evidence="2">FAD-dependent oxidoreductase</fullName>
    </submittedName>
</protein>
<gene>
    <name evidence="2" type="ORF">H6G83_03045</name>
</gene>
<evidence type="ECO:0000313" key="2">
    <source>
        <dbReference type="EMBL" id="MBD2499604.1"/>
    </source>
</evidence>
<feature type="domain" description="Amine oxidase" evidence="1">
    <location>
        <begin position="26"/>
        <end position="500"/>
    </location>
</feature>
<evidence type="ECO:0000259" key="1">
    <source>
        <dbReference type="Pfam" id="PF01593"/>
    </source>
</evidence>
<accession>A0ABR8CXE1</accession>